<keyword evidence="1 2" id="KW-1015">Disulfide bond</keyword>
<evidence type="ECO:0000256" key="1">
    <source>
        <dbReference type="ARBA" id="ARBA00023157"/>
    </source>
</evidence>
<dbReference type="SMART" id="SM00241">
    <property type="entry name" value="ZP"/>
    <property type="match status" value="1"/>
</dbReference>
<keyword evidence="2" id="KW-0165">Cleavage on pair of basic residues</keyword>
<evidence type="ECO:0000313" key="5">
    <source>
        <dbReference type="Ensembl" id="ENSSGRP00000055538.1"/>
    </source>
</evidence>
<keyword evidence="2" id="KW-0732">Signal</keyword>
<dbReference type="Pfam" id="PF00100">
    <property type="entry name" value="Zona_pellucida"/>
    <property type="match status" value="1"/>
</dbReference>
<dbReference type="AlphaFoldDB" id="A0A672NW66"/>
<comment type="similarity">
    <text evidence="2">Belongs to the ZP domain family. ZPC subfamily.</text>
</comment>
<dbReference type="InterPro" id="IPR055355">
    <property type="entry name" value="ZP-C"/>
</dbReference>
<keyword evidence="2" id="KW-0472">Membrane</keyword>
<dbReference type="GO" id="GO:0005886">
    <property type="term" value="C:plasma membrane"/>
    <property type="evidence" value="ECO:0007669"/>
    <property type="project" value="UniProtKB-SubCell"/>
</dbReference>
<dbReference type="PANTHER" id="PTHR11576:SF2">
    <property type="entry name" value="ZONA PELLUCIDA SPERM-BINDING PROTEIN 3"/>
    <property type="match status" value="1"/>
</dbReference>
<dbReference type="InParanoid" id="A0A672NW66"/>
<dbReference type="GO" id="GO:0032190">
    <property type="term" value="F:acrosin binding"/>
    <property type="evidence" value="ECO:0007669"/>
    <property type="project" value="TreeGrafter"/>
</dbReference>
<evidence type="ECO:0000259" key="4">
    <source>
        <dbReference type="PROSITE" id="PS51034"/>
    </source>
</evidence>
<comment type="domain">
    <text evidence="2">The ZP domain is involved in the polymerization of the ZP proteins to form the zona pellucida.</text>
</comment>
<dbReference type="InterPro" id="IPR042235">
    <property type="entry name" value="ZP-C_dom"/>
</dbReference>
<organism evidence="5 6">
    <name type="scientific">Sinocyclocheilus grahami</name>
    <name type="common">Dianchi golden-line fish</name>
    <name type="synonym">Barbus grahami</name>
    <dbReference type="NCBI Taxonomy" id="75366"/>
    <lineage>
        <taxon>Eukaryota</taxon>
        <taxon>Metazoa</taxon>
        <taxon>Chordata</taxon>
        <taxon>Craniata</taxon>
        <taxon>Vertebrata</taxon>
        <taxon>Euteleostomi</taxon>
        <taxon>Actinopterygii</taxon>
        <taxon>Neopterygii</taxon>
        <taxon>Teleostei</taxon>
        <taxon>Ostariophysi</taxon>
        <taxon>Cypriniformes</taxon>
        <taxon>Cyprinidae</taxon>
        <taxon>Cyprininae</taxon>
        <taxon>Sinocyclocheilus</taxon>
    </lineage>
</organism>
<keyword evidence="6" id="KW-1185">Reference proteome</keyword>
<reference evidence="5" key="1">
    <citation type="submission" date="2025-08" db="UniProtKB">
        <authorList>
            <consortium name="Ensembl"/>
        </authorList>
    </citation>
    <scope>IDENTIFICATION</scope>
</reference>
<dbReference type="Gene3D" id="2.60.40.3210">
    <property type="entry name" value="Zona pellucida, ZP-N domain"/>
    <property type="match status" value="1"/>
</dbReference>
<keyword evidence="2" id="KW-0272">Extracellular matrix</keyword>
<dbReference type="GO" id="GO:0035804">
    <property type="term" value="F:structural constituent of egg coat"/>
    <property type="evidence" value="ECO:0007669"/>
    <property type="project" value="UniProtKB-UniRule"/>
</dbReference>
<dbReference type="FunFam" id="2.60.40.4100:FF:000002">
    <property type="entry name" value="Zona pellucida sperm-binding protein 3"/>
    <property type="match status" value="1"/>
</dbReference>
<dbReference type="GO" id="GO:2000344">
    <property type="term" value="P:positive regulation of acrosome reaction"/>
    <property type="evidence" value="ECO:0007669"/>
    <property type="project" value="UniProtKB-UniRule"/>
</dbReference>
<keyword evidence="2" id="KW-0964">Secreted</keyword>
<evidence type="ECO:0000256" key="2">
    <source>
        <dbReference type="RuleBase" id="RU367066"/>
    </source>
</evidence>
<dbReference type="GO" id="GO:0035803">
    <property type="term" value="P:egg coat formation"/>
    <property type="evidence" value="ECO:0007669"/>
    <property type="project" value="UniProtKB-UniRule"/>
</dbReference>
<dbReference type="Proteomes" id="UP000472262">
    <property type="component" value="Unassembled WGS sequence"/>
</dbReference>
<accession>A0A672NW66</accession>
<keyword evidence="2" id="KW-1003">Cell membrane</keyword>
<proteinExistence type="inferred from homology"/>
<dbReference type="Gene3D" id="2.60.40.4100">
    <property type="entry name" value="Zona pellucida, ZP-C domain"/>
    <property type="match status" value="1"/>
</dbReference>
<dbReference type="Ensembl" id="ENSSGRT00000059313.1">
    <property type="protein sequence ID" value="ENSSGRP00000055538.1"/>
    <property type="gene ID" value="ENSSGRG00000029125.1"/>
</dbReference>
<feature type="region of interest" description="Disordered" evidence="3">
    <location>
        <begin position="32"/>
        <end position="52"/>
    </location>
</feature>
<comment type="function">
    <text evidence="2">Component of the zona pellucida, an extracellular matrix surrounding oocytes which mediates sperm binding, induction of the acrosome reaction and prevents post-fertilization polyspermy. The zona pellucida is composed of 3 to 4 glycoproteins, ZP1, ZP2, ZP3, and ZP4. ZP3 is essential for sperm binding and zona matrix formation.</text>
</comment>
<comment type="subcellular location">
    <subcellularLocation>
        <location evidence="2">Zona pellucida</location>
    </subcellularLocation>
    <subcellularLocation>
        <location evidence="2">Cell membrane</location>
        <topology evidence="2">Single-pass type I membrane protein</topology>
    </subcellularLocation>
</comment>
<dbReference type="GO" id="GO:0035805">
    <property type="term" value="C:egg coat"/>
    <property type="evidence" value="ECO:0007669"/>
    <property type="project" value="UniProtKB-SubCell"/>
</dbReference>
<evidence type="ECO:0000313" key="6">
    <source>
        <dbReference type="Proteomes" id="UP000472262"/>
    </source>
</evidence>
<name>A0A672NW66_SINGR</name>
<sequence>MFVRTGLLQGVLVLVVIVAFDLRSAWGSLRCSQSPSSMKLQSDPASRGPTLSSQGVLNPLQKASQFQSLDSRGFAQEPLGFQGKQLLQGPVKPLDWRFPIVPEVQSKLAVDFQLRQPVIPSSVAVQCGESRVLVEVKDLFSNGHLVCLWENVLLLVRTLPLGCSSLNMDCNSVLIMTEDELVYTFALTYTPEVFAGTPFTRADRAVVQCHYQRFYNMSSNALRPTWVPYASTAFGEGVLMFSLKLMMDDRSYQRPSNLYFLGDVIKIEASVKVYNHVPLRVFVDCCVATQVHDVNAHLRFSFIENHGCFVDAKTTIRFQLEAFMFQGEYSPVRTNPLKVLSDFSCCRWFAADGNHQACGCCDSTCDPDGGNGWEVNASLGPVMVQEQWKTSAGFQ</sequence>
<comment type="PTM">
    <text evidence="2">Proteolytically cleaved before the transmembrane segment to yield the secreted ectodomain incorporated in the zona pellucida.</text>
</comment>
<feature type="domain" description="ZP" evidence="4">
    <location>
        <begin position="117"/>
        <end position="368"/>
    </location>
</feature>
<evidence type="ECO:0000256" key="3">
    <source>
        <dbReference type="SAM" id="MobiDB-lite"/>
    </source>
</evidence>
<protein>
    <recommendedName>
        <fullName evidence="2">Zona pellucida sperm-binding protein 3</fullName>
    </recommendedName>
</protein>
<dbReference type="InterPro" id="IPR001507">
    <property type="entry name" value="ZP_dom"/>
</dbReference>
<dbReference type="PROSITE" id="PS51034">
    <property type="entry name" value="ZP_2"/>
    <property type="match status" value="1"/>
</dbReference>
<dbReference type="GO" id="GO:0007339">
    <property type="term" value="P:binding of sperm to zona pellucida"/>
    <property type="evidence" value="ECO:0007669"/>
    <property type="project" value="UniProtKB-UniRule"/>
</dbReference>
<reference evidence="5" key="2">
    <citation type="submission" date="2025-09" db="UniProtKB">
        <authorList>
            <consortium name="Ensembl"/>
        </authorList>
    </citation>
    <scope>IDENTIFICATION</scope>
</reference>
<dbReference type="PANTHER" id="PTHR11576">
    <property type="entry name" value="ZONA PELLUCIDA SPERM-BINDING PROTEIN 3"/>
    <property type="match status" value="1"/>
</dbReference>